<dbReference type="EMBL" id="DF830085">
    <property type="protein sequence ID" value="GAK67355.1"/>
    <property type="molecule type" value="Genomic_DNA"/>
</dbReference>
<dbReference type="Proteomes" id="UP000053758">
    <property type="component" value="Unassembled WGS sequence"/>
</dbReference>
<gene>
    <name evidence="1" type="ORF">PAN0_018d5582</name>
</gene>
<keyword evidence="2" id="KW-1185">Reference proteome</keyword>
<dbReference type="InterPro" id="IPR014752">
    <property type="entry name" value="Arrestin-like_C"/>
</dbReference>
<organism evidence="1 2">
    <name type="scientific">Pseudozyma antarctica</name>
    <name type="common">Yeast</name>
    <name type="synonym">Candida antarctica</name>
    <dbReference type="NCBI Taxonomy" id="84753"/>
    <lineage>
        <taxon>Eukaryota</taxon>
        <taxon>Fungi</taxon>
        <taxon>Dikarya</taxon>
        <taxon>Basidiomycota</taxon>
        <taxon>Ustilaginomycotina</taxon>
        <taxon>Ustilaginomycetes</taxon>
        <taxon>Ustilaginales</taxon>
        <taxon>Ustilaginaceae</taxon>
        <taxon>Moesziomyces</taxon>
    </lineage>
</organism>
<proteinExistence type="predicted"/>
<dbReference type="Gene3D" id="2.60.40.640">
    <property type="match status" value="1"/>
</dbReference>
<accession>A0A081CL09</accession>
<dbReference type="HOGENOM" id="CLU_017453_0_0_1"/>
<name>A0A081CL09_PSEA2</name>
<protein>
    <submittedName>
        <fullName evidence="1">Uncharacterized protein</fullName>
    </submittedName>
</protein>
<dbReference type="AlphaFoldDB" id="A0A081CL09"/>
<evidence type="ECO:0000313" key="2">
    <source>
        <dbReference type="Proteomes" id="UP000053758"/>
    </source>
</evidence>
<sequence length="838" mass="88996">MARKPRPLVSATAAPLKTVHTYPTKNANISLHVFSYPQRVPTFMGGSADRGWGALSGSVDIQVTDPSGDRISAIKLTLTATQTITIPKTASTDTPSVLDRMPIDPEETKTKEVTLLQLETLLLEPPKNETDRDSDLLPQGRHAYPFTIDLPLVGNKDKKNPPLLPPSCVIEPLLVGPADAKMRQKAKANGKGTIRPAWATVKYQLKLTVQRPGLLKRNLRSYAPFVYLPPPAPAATSLLLNRRMLGAQMAAIVLQRQGDGCQPIETTGDWLTRPLPFLTSPNGPQKLEPERKSGFLSSLFGGPKKQSVVHWHEAWTLSMPMAPQACFPLRSSIPFVVRCATNKPIDLTVGSPLTFTLFRRVRLLTGKKQKPIAVQQEPVTDAALRCSVESRGVFRLNGLLSLPPNCVPNFDLPSLALDYYLAVVRVLDGSVVHKESISLACPPPVEPKTAYGPYPSGLAWRSAQQAALQSRNVLPASDESPPLAPRSVAPASEYSSAVSGRQRPSISSMASSAGSSAYLQPQSRRTSEAPSLRSFRSASTDSAHFATAPSSVSHGSAVNNVSASMGLAGMTSPPPASSAGASGFVHAQSSGNLNAVREQAAVQPRAAATATREQKVRRASQPATEAAETASIASSRTRSRYSSKGAAADSAISSARSSAELDRPAHIHVTEKGAAPGAQSSGRRALFVTNSDSLPSIPAKTATSMRQHADALVGEGSRTKQPRAKRKEPKSRRGSSSSPSTQPPSAASGSPRRAHASSSPNAAGQSRRAERPLLAPAPIPDPPAPIAAPPPPPTQLTPVDPAFLLTNDDLMYGEDMELDLPPSYFEAVYGAGEDEDDA</sequence>
<dbReference type="GeneID" id="26306475"/>
<dbReference type="RefSeq" id="XP_014654297.1">
    <property type="nucleotide sequence ID" value="XM_014798811.1"/>
</dbReference>
<dbReference type="OrthoDB" id="3365616at2759"/>
<reference evidence="2" key="1">
    <citation type="journal article" date="2014" name="Genome Announc.">
        <title>Draft Genome Sequence of the Yeast Pseudozyma antarctica Type Strain JCM10317, a Producer of the Glycolipid Biosurfactants, Mannosylerythritol Lipids.</title>
        <authorList>
            <person name="Saika A."/>
            <person name="Koike H."/>
            <person name="Hori T."/>
            <person name="Fukuoka T."/>
            <person name="Sato S."/>
            <person name="Habe H."/>
            <person name="Kitamoto D."/>
            <person name="Morita T."/>
        </authorList>
    </citation>
    <scope>NUCLEOTIDE SEQUENCE [LARGE SCALE GENOMIC DNA]</scope>
    <source>
        <strain evidence="2">JCM 10317</strain>
    </source>
</reference>
<evidence type="ECO:0000313" key="1">
    <source>
        <dbReference type="EMBL" id="GAK67355.1"/>
    </source>
</evidence>